<comment type="caution">
    <text evidence="7">The sequence shown here is derived from an EMBL/GenBank/DDBJ whole genome shotgun (WGS) entry which is preliminary data.</text>
</comment>
<evidence type="ECO:0000313" key="7">
    <source>
        <dbReference type="EMBL" id="TKC03700.1"/>
    </source>
</evidence>
<feature type="transmembrane region" description="Helical" evidence="5">
    <location>
        <begin position="102"/>
        <end position="126"/>
    </location>
</feature>
<keyword evidence="2 5" id="KW-0812">Transmembrane</keyword>
<accession>A0A4U1CFM5</accession>
<feature type="transmembrane region" description="Helical" evidence="5">
    <location>
        <begin position="27"/>
        <end position="43"/>
    </location>
</feature>
<evidence type="ECO:0000256" key="1">
    <source>
        <dbReference type="ARBA" id="ARBA00004141"/>
    </source>
</evidence>
<feature type="domain" description="O-antigen ligase-related" evidence="6">
    <location>
        <begin position="182"/>
        <end position="315"/>
    </location>
</feature>
<keyword evidence="8" id="KW-1185">Reference proteome</keyword>
<evidence type="ECO:0000256" key="5">
    <source>
        <dbReference type="SAM" id="Phobius"/>
    </source>
</evidence>
<feature type="transmembrane region" description="Helical" evidence="5">
    <location>
        <begin position="50"/>
        <end position="69"/>
    </location>
</feature>
<evidence type="ECO:0000259" key="6">
    <source>
        <dbReference type="Pfam" id="PF04932"/>
    </source>
</evidence>
<proteinExistence type="predicted"/>
<evidence type="ECO:0000256" key="4">
    <source>
        <dbReference type="ARBA" id="ARBA00023136"/>
    </source>
</evidence>
<protein>
    <recommendedName>
        <fullName evidence="6">O-antigen ligase-related domain-containing protein</fullName>
    </recommendedName>
</protein>
<keyword evidence="3 5" id="KW-1133">Transmembrane helix</keyword>
<feature type="transmembrane region" description="Helical" evidence="5">
    <location>
        <begin position="198"/>
        <end position="214"/>
    </location>
</feature>
<feature type="transmembrane region" description="Helical" evidence="5">
    <location>
        <begin position="75"/>
        <end position="95"/>
    </location>
</feature>
<sequence>MKIIAAIFLVLYLYALAFGIFMTDLFRIPAPLIFCIPLIVFFKEKDNTEFIYWKILLLLAAAGFLYYVVGLSVLNGFAANIICIIVCALFFNHFVGTSKERFNYVVVVFFGLLTISCIVLVFDHFYEISQWRAMLMGERVMQSPSGIAVYQFNFGYQVAALTPFAFIYTCVFNKSLLAKGVVLAICLGFLFLCMQRSAFVAFIFCVVLFMLLYYRGRAVISLTLMALVCAGVYNYVLKDNLDSVENIITKNVHNDAAYNRGGLVEENLRIYIDYPFGLIFYGKSWGDVIYRDSVFSSGITSHNAYLMFFTYLGPFLGLGLLVGIYYKVGAICIRVMEFIRLKENAMLVCLCFSFMGVSINALSHNPWLIGADGPTIFLYFGILHLYWQQKYQAADSIVPEQSHAYA</sequence>
<feature type="transmembrane region" description="Helical" evidence="5">
    <location>
        <begin position="368"/>
        <end position="387"/>
    </location>
</feature>
<dbReference type="GO" id="GO:0016020">
    <property type="term" value="C:membrane"/>
    <property type="evidence" value="ECO:0007669"/>
    <property type="project" value="UniProtKB-SubCell"/>
</dbReference>
<organism evidence="7 8">
    <name type="scientific">Pedobacter frigoris</name>
    <dbReference type="NCBI Taxonomy" id="2571272"/>
    <lineage>
        <taxon>Bacteria</taxon>
        <taxon>Pseudomonadati</taxon>
        <taxon>Bacteroidota</taxon>
        <taxon>Sphingobacteriia</taxon>
        <taxon>Sphingobacteriales</taxon>
        <taxon>Sphingobacteriaceae</taxon>
        <taxon>Pedobacter</taxon>
    </lineage>
</organism>
<dbReference type="OrthoDB" id="734724at2"/>
<reference evidence="7 8" key="1">
    <citation type="submission" date="2019-04" db="EMBL/GenBank/DDBJ databases">
        <title>Pedobacter sp. RP-3-15 sp. nov., isolated from Arctic soil.</title>
        <authorList>
            <person name="Dahal R.H."/>
            <person name="Kim D.-U."/>
        </authorList>
    </citation>
    <scope>NUCLEOTIDE SEQUENCE [LARGE SCALE GENOMIC DNA]</scope>
    <source>
        <strain evidence="7 8">RP-3-15</strain>
    </source>
</reference>
<feature type="transmembrane region" description="Helical" evidence="5">
    <location>
        <begin position="146"/>
        <end position="169"/>
    </location>
</feature>
<dbReference type="Pfam" id="PF04932">
    <property type="entry name" value="Wzy_C"/>
    <property type="match status" value="1"/>
</dbReference>
<feature type="transmembrane region" description="Helical" evidence="5">
    <location>
        <begin position="304"/>
        <end position="325"/>
    </location>
</feature>
<name>A0A4U1CFM5_9SPHI</name>
<feature type="transmembrane region" description="Helical" evidence="5">
    <location>
        <begin position="219"/>
        <end position="236"/>
    </location>
</feature>
<evidence type="ECO:0000256" key="3">
    <source>
        <dbReference type="ARBA" id="ARBA00022989"/>
    </source>
</evidence>
<keyword evidence="4 5" id="KW-0472">Membrane</keyword>
<dbReference type="Proteomes" id="UP000307244">
    <property type="component" value="Unassembled WGS sequence"/>
</dbReference>
<comment type="subcellular location">
    <subcellularLocation>
        <location evidence="1">Membrane</location>
        <topology evidence="1">Multi-pass membrane protein</topology>
    </subcellularLocation>
</comment>
<dbReference type="EMBL" id="SWBQ01000007">
    <property type="protein sequence ID" value="TKC03700.1"/>
    <property type="molecule type" value="Genomic_DNA"/>
</dbReference>
<evidence type="ECO:0000256" key="2">
    <source>
        <dbReference type="ARBA" id="ARBA00022692"/>
    </source>
</evidence>
<gene>
    <name evidence="7" type="ORF">FA047_19245</name>
</gene>
<feature type="transmembrane region" description="Helical" evidence="5">
    <location>
        <begin position="176"/>
        <end position="192"/>
    </location>
</feature>
<dbReference type="InterPro" id="IPR007016">
    <property type="entry name" value="O-antigen_ligase-rel_domated"/>
</dbReference>
<dbReference type="RefSeq" id="WP_136837723.1">
    <property type="nucleotide sequence ID" value="NZ_SWBQ01000007.1"/>
</dbReference>
<feature type="transmembrane region" description="Helical" evidence="5">
    <location>
        <begin position="345"/>
        <end position="362"/>
    </location>
</feature>
<evidence type="ECO:0000313" key="8">
    <source>
        <dbReference type="Proteomes" id="UP000307244"/>
    </source>
</evidence>
<dbReference type="AlphaFoldDB" id="A0A4U1CFM5"/>